<dbReference type="FunFam" id="3.30.420.40:FF:000148">
    <property type="entry name" value="Actin, alpha skeletal muscle"/>
    <property type="match status" value="1"/>
</dbReference>
<evidence type="ECO:0000256" key="2">
    <source>
        <dbReference type="ARBA" id="ARBA00022490"/>
    </source>
</evidence>
<protein>
    <submittedName>
        <fullName evidence="7">Actin family</fullName>
    </submittedName>
</protein>
<organism evidence="7 8">
    <name type="scientific">Mycena rosella</name>
    <name type="common">Pink bonnet</name>
    <name type="synonym">Agaricus rosellus</name>
    <dbReference type="NCBI Taxonomy" id="1033263"/>
    <lineage>
        <taxon>Eukaryota</taxon>
        <taxon>Fungi</taxon>
        <taxon>Dikarya</taxon>
        <taxon>Basidiomycota</taxon>
        <taxon>Agaricomycotina</taxon>
        <taxon>Agaricomycetes</taxon>
        <taxon>Agaricomycetidae</taxon>
        <taxon>Agaricales</taxon>
        <taxon>Marasmiineae</taxon>
        <taxon>Mycenaceae</taxon>
        <taxon>Mycena</taxon>
    </lineage>
</organism>
<dbReference type="PROSITE" id="PS01132">
    <property type="entry name" value="ACTINS_ACT_LIKE"/>
    <property type="match status" value="1"/>
</dbReference>
<dbReference type="Gene3D" id="3.90.640.10">
    <property type="entry name" value="Actin, Chain A, domain 4"/>
    <property type="match status" value="1"/>
</dbReference>
<dbReference type="InterPro" id="IPR043129">
    <property type="entry name" value="ATPase_NBD"/>
</dbReference>
<comment type="similarity">
    <text evidence="6">Belongs to the actin family.</text>
</comment>
<keyword evidence="8" id="KW-1185">Reference proteome</keyword>
<dbReference type="InterPro" id="IPR004000">
    <property type="entry name" value="Actin"/>
</dbReference>
<comment type="caution">
    <text evidence="7">The sequence shown here is derived from an EMBL/GenBank/DDBJ whole genome shotgun (WGS) entry which is preliminary data.</text>
</comment>
<dbReference type="AlphaFoldDB" id="A0AAD7DRS4"/>
<dbReference type="Pfam" id="PF00022">
    <property type="entry name" value="Actin"/>
    <property type="match status" value="2"/>
</dbReference>
<dbReference type="SUPFAM" id="SSF53067">
    <property type="entry name" value="Actin-like ATPase domain"/>
    <property type="match status" value="2"/>
</dbReference>
<evidence type="ECO:0000256" key="4">
    <source>
        <dbReference type="ARBA" id="ARBA00022840"/>
    </source>
</evidence>
<evidence type="ECO:0000313" key="7">
    <source>
        <dbReference type="EMBL" id="KAJ7697584.1"/>
    </source>
</evidence>
<keyword evidence="5" id="KW-0206">Cytoskeleton</keyword>
<evidence type="ECO:0000256" key="3">
    <source>
        <dbReference type="ARBA" id="ARBA00022741"/>
    </source>
</evidence>
<reference evidence="7" key="1">
    <citation type="submission" date="2023-03" db="EMBL/GenBank/DDBJ databases">
        <title>Massive genome expansion in bonnet fungi (Mycena s.s.) driven by repeated elements and novel gene families across ecological guilds.</title>
        <authorList>
            <consortium name="Lawrence Berkeley National Laboratory"/>
            <person name="Harder C.B."/>
            <person name="Miyauchi S."/>
            <person name="Viragh M."/>
            <person name="Kuo A."/>
            <person name="Thoen E."/>
            <person name="Andreopoulos B."/>
            <person name="Lu D."/>
            <person name="Skrede I."/>
            <person name="Drula E."/>
            <person name="Henrissat B."/>
            <person name="Morin E."/>
            <person name="Kohler A."/>
            <person name="Barry K."/>
            <person name="LaButti K."/>
            <person name="Morin E."/>
            <person name="Salamov A."/>
            <person name="Lipzen A."/>
            <person name="Mereny Z."/>
            <person name="Hegedus B."/>
            <person name="Baldrian P."/>
            <person name="Stursova M."/>
            <person name="Weitz H."/>
            <person name="Taylor A."/>
            <person name="Grigoriev I.V."/>
            <person name="Nagy L.G."/>
            <person name="Martin F."/>
            <person name="Kauserud H."/>
        </authorList>
    </citation>
    <scope>NUCLEOTIDE SEQUENCE</scope>
    <source>
        <strain evidence="7">CBHHK067</strain>
    </source>
</reference>
<dbReference type="EMBL" id="JARKIE010000029">
    <property type="protein sequence ID" value="KAJ7697584.1"/>
    <property type="molecule type" value="Genomic_DNA"/>
</dbReference>
<dbReference type="GO" id="GO:0005524">
    <property type="term" value="F:ATP binding"/>
    <property type="evidence" value="ECO:0007669"/>
    <property type="project" value="UniProtKB-KW"/>
</dbReference>
<keyword evidence="2" id="KW-0963">Cytoplasm</keyword>
<evidence type="ECO:0000256" key="1">
    <source>
        <dbReference type="ARBA" id="ARBA00004245"/>
    </source>
</evidence>
<dbReference type="GO" id="GO:0005856">
    <property type="term" value="C:cytoskeleton"/>
    <property type="evidence" value="ECO:0007669"/>
    <property type="project" value="UniProtKB-SubCell"/>
</dbReference>
<dbReference type="InterPro" id="IPR020902">
    <property type="entry name" value="Actin/actin-like_CS"/>
</dbReference>
<evidence type="ECO:0000313" key="8">
    <source>
        <dbReference type="Proteomes" id="UP001221757"/>
    </source>
</evidence>
<evidence type="ECO:0000256" key="6">
    <source>
        <dbReference type="RuleBase" id="RU000487"/>
    </source>
</evidence>
<dbReference type="SMART" id="SM00268">
    <property type="entry name" value="ACTIN"/>
    <property type="match status" value="1"/>
</dbReference>
<evidence type="ECO:0000256" key="5">
    <source>
        <dbReference type="ARBA" id="ARBA00023212"/>
    </source>
</evidence>
<gene>
    <name evidence="7" type="ORF">B0H17DRAFT_1158435</name>
</gene>
<keyword evidence="4" id="KW-0067">ATP-binding</keyword>
<name>A0AAD7DRS4_MYCRO</name>
<proteinExistence type="inferred from homology"/>
<sequence length="361" mass="40343">MAVAVCSPCYQRFQATYGSLGHRQWFRLVQGWLYVVSSNFCLNIAKNCVPVAGEFLDDEGPSAVFPSVVGRLHHRNLVAGIREGFYVRAPSKRGMLDLTYPIEHGIVNHWEDMRKIWQHTFQNELRVPSELHPILLTEPPLNPKANREWTMQTMFEYFDTPALYLAVTTGRVTGIVLDSGDDVIHAVPIYDGSPCTDAIRRLDLAGRNITSLLMAEGGYAFTPADREIGRDIKEKPCYVALDADQELLATEEINYALPDGEVIHIGTERFRAPEALFQPAFYTSISKCEPNIQRALYRNVVLSGGTNIADLSPRGTEVTIVAPPERQYSAWFGGSILASLSTFQSLCCSHSNIFYPGIIMH</sequence>
<accession>A0AAD7DRS4</accession>
<dbReference type="PRINTS" id="PR00190">
    <property type="entry name" value="ACTIN"/>
</dbReference>
<comment type="subcellular location">
    <subcellularLocation>
        <location evidence="1">Cytoplasm</location>
        <location evidence="1">Cytoskeleton</location>
    </subcellularLocation>
</comment>
<dbReference type="PANTHER" id="PTHR11937">
    <property type="entry name" value="ACTIN"/>
    <property type="match status" value="1"/>
</dbReference>
<dbReference type="Proteomes" id="UP001221757">
    <property type="component" value="Unassembled WGS sequence"/>
</dbReference>
<dbReference type="Gene3D" id="3.30.420.40">
    <property type="match status" value="2"/>
</dbReference>
<keyword evidence="3" id="KW-0547">Nucleotide-binding</keyword>